<dbReference type="Pfam" id="PF13374">
    <property type="entry name" value="TPR_10"/>
    <property type="match status" value="1"/>
</dbReference>
<evidence type="ECO:0000313" key="3">
    <source>
        <dbReference type="EMBL" id="QDC36432.1"/>
    </source>
</evidence>
<dbReference type="Proteomes" id="UP000311469">
    <property type="component" value="Chromosome cSF1"/>
</dbReference>
<sequence length="235" mass="25172">MTGGKRGWILRGALLLCLAPQLHAQAPYVPDVTEAREKEWRKLVAASQAAYASGNPADGVDPARRGLALADELFGADDPRTLISANDLALQLESTGRYREAEGLYRRVFDSYLRTRGEDDPNTQLAVENLVDFYIARKRYDAAEPLADYAMASFRRTTGSGSARSRRMEQILAAMPRPAPPIAAAAPTQPSGIVANGAMNGTDGPVTSMSPAATHENDVEKAPSEGSEATRESGP</sequence>
<evidence type="ECO:0000256" key="2">
    <source>
        <dbReference type="SAM" id="SignalP"/>
    </source>
</evidence>
<gene>
    <name evidence="3" type="ORF">FIL70_03395</name>
</gene>
<dbReference type="InterPro" id="IPR011990">
    <property type="entry name" value="TPR-like_helical_dom_sf"/>
</dbReference>
<feature type="chain" id="PRO_5022935542" evidence="2">
    <location>
        <begin position="25"/>
        <end position="235"/>
    </location>
</feature>
<dbReference type="KEGG" id="sufl:FIL70_03395"/>
<protein>
    <submittedName>
        <fullName evidence="3">Tetratricopeptide repeat protein</fullName>
    </submittedName>
</protein>
<dbReference type="PANTHER" id="PTHR46082">
    <property type="entry name" value="ATP/GTP-BINDING PROTEIN-RELATED"/>
    <property type="match status" value="1"/>
</dbReference>
<dbReference type="Gene3D" id="1.25.40.10">
    <property type="entry name" value="Tetratricopeptide repeat domain"/>
    <property type="match status" value="1"/>
</dbReference>
<reference evidence="3 4" key="1">
    <citation type="submission" date="2019-06" db="EMBL/GenBank/DDBJ databases">
        <title>Genome organization and adaptive potential of archetypical organophosphate degarding Sphingobium fuliginis ATCC 27551.</title>
        <authorList>
            <person name="Sarwar A."/>
            <person name="Parthasarathy S."/>
            <person name="Singh C."/>
            <person name="Siddavattam D."/>
        </authorList>
    </citation>
    <scope>NUCLEOTIDE SEQUENCE [LARGE SCALE GENOMIC DNA]</scope>
    <source>
        <strain evidence="3 4">ATCC 27551</strain>
    </source>
</reference>
<dbReference type="AlphaFoldDB" id="A0A5B8CCU0"/>
<feature type="region of interest" description="Disordered" evidence="1">
    <location>
        <begin position="193"/>
        <end position="235"/>
    </location>
</feature>
<dbReference type="PANTHER" id="PTHR46082:SF6">
    <property type="entry name" value="AAA+ ATPASE DOMAIN-CONTAINING PROTEIN-RELATED"/>
    <property type="match status" value="1"/>
</dbReference>
<dbReference type="RefSeq" id="WP_140041640.1">
    <property type="nucleotide sequence ID" value="NZ_CP041016.1"/>
</dbReference>
<name>A0A5B8CCU0_SPHSA</name>
<feature type="signal peptide" evidence="2">
    <location>
        <begin position="1"/>
        <end position="24"/>
    </location>
</feature>
<evidence type="ECO:0000313" key="4">
    <source>
        <dbReference type="Proteomes" id="UP000311469"/>
    </source>
</evidence>
<feature type="compositionally biased region" description="Basic and acidic residues" evidence="1">
    <location>
        <begin position="215"/>
        <end position="235"/>
    </location>
</feature>
<organism evidence="3 4">
    <name type="scientific">Sphingobium fuliginis ATCC 27551</name>
    <dbReference type="NCBI Taxonomy" id="1208342"/>
    <lineage>
        <taxon>Bacteria</taxon>
        <taxon>Pseudomonadati</taxon>
        <taxon>Pseudomonadota</taxon>
        <taxon>Alphaproteobacteria</taxon>
        <taxon>Sphingomonadales</taxon>
        <taxon>Sphingomonadaceae</taxon>
        <taxon>Sphingobium</taxon>
    </lineage>
</organism>
<accession>A0A5B8CCU0</accession>
<dbReference type="InterPro" id="IPR053137">
    <property type="entry name" value="NLR-like"/>
</dbReference>
<dbReference type="SUPFAM" id="SSF48452">
    <property type="entry name" value="TPR-like"/>
    <property type="match status" value="1"/>
</dbReference>
<proteinExistence type="predicted"/>
<evidence type="ECO:0000256" key="1">
    <source>
        <dbReference type="SAM" id="MobiDB-lite"/>
    </source>
</evidence>
<dbReference type="EMBL" id="CP041016">
    <property type="protein sequence ID" value="QDC36432.1"/>
    <property type="molecule type" value="Genomic_DNA"/>
</dbReference>
<keyword evidence="2" id="KW-0732">Signal</keyword>